<reference evidence="1 2" key="2">
    <citation type="journal article" date="2018" name="New Phytol.">
        <title>High intraspecific genome diversity in the model arbuscular mycorrhizal symbiont Rhizophagus irregularis.</title>
        <authorList>
            <person name="Chen E.C.H."/>
            <person name="Morin E."/>
            <person name="Beaudet D."/>
            <person name="Noel J."/>
            <person name="Yildirir G."/>
            <person name="Ndikumana S."/>
            <person name="Charron P."/>
            <person name="St-Onge C."/>
            <person name="Giorgi J."/>
            <person name="Kruger M."/>
            <person name="Marton T."/>
            <person name="Ropars J."/>
            <person name="Grigoriev I.V."/>
            <person name="Hainaut M."/>
            <person name="Henrissat B."/>
            <person name="Roux C."/>
            <person name="Martin F."/>
            <person name="Corradi N."/>
        </authorList>
    </citation>
    <scope>NUCLEOTIDE SEQUENCE [LARGE SCALE GENOMIC DNA]</scope>
    <source>
        <strain evidence="1 2">DAOM 197198</strain>
    </source>
</reference>
<accession>A0A2P4QWM1</accession>
<proteinExistence type="predicted"/>
<evidence type="ECO:0008006" key="3">
    <source>
        <dbReference type="Google" id="ProtNLM"/>
    </source>
</evidence>
<dbReference type="Proteomes" id="UP000018888">
    <property type="component" value="Unassembled WGS sequence"/>
</dbReference>
<reference evidence="1 2" key="1">
    <citation type="journal article" date="2013" name="Proc. Natl. Acad. Sci. U.S.A.">
        <title>Genome of an arbuscular mycorrhizal fungus provides insight into the oldest plant symbiosis.</title>
        <authorList>
            <person name="Tisserant E."/>
            <person name="Malbreil M."/>
            <person name="Kuo A."/>
            <person name="Kohler A."/>
            <person name="Symeonidi A."/>
            <person name="Balestrini R."/>
            <person name="Charron P."/>
            <person name="Duensing N."/>
            <person name="Frei Dit Frey N."/>
            <person name="Gianinazzi-Pearson V."/>
            <person name="Gilbert L.B."/>
            <person name="Handa Y."/>
            <person name="Herr J.R."/>
            <person name="Hijri M."/>
            <person name="Koul R."/>
            <person name="Kawaguchi M."/>
            <person name="Krajinski F."/>
            <person name="Lammers P.J."/>
            <person name="Masclaux F.G."/>
            <person name="Murat C."/>
            <person name="Morin E."/>
            <person name="Ndikumana S."/>
            <person name="Pagni M."/>
            <person name="Petitpierre D."/>
            <person name="Requena N."/>
            <person name="Rosikiewicz P."/>
            <person name="Riley R."/>
            <person name="Saito K."/>
            <person name="San Clemente H."/>
            <person name="Shapiro H."/>
            <person name="van Tuinen D."/>
            <person name="Becard G."/>
            <person name="Bonfante P."/>
            <person name="Paszkowski U."/>
            <person name="Shachar-Hill Y.Y."/>
            <person name="Tuskan G.A."/>
            <person name="Young P.W."/>
            <person name="Sanders I.R."/>
            <person name="Henrissat B."/>
            <person name="Rensing S.A."/>
            <person name="Grigoriev I.V."/>
            <person name="Corradi N."/>
            <person name="Roux C."/>
            <person name="Martin F."/>
        </authorList>
    </citation>
    <scope>NUCLEOTIDE SEQUENCE [LARGE SCALE GENOMIC DNA]</scope>
    <source>
        <strain evidence="1 2">DAOM 197198</strain>
    </source>
</reference>
<sequence length="397" mass="46207">MSDNLDNDIRVVVGIDFGTTYSGFAYAHVTNPEIITNDVWPKQIGQMKTNTVLNYDIEFIDVECWGYPALAKKPKRKEKNSSTKPVELFKLHLGDMPESDKPYLPPNLSYKKAITDYLREMVLLVLSVPAEFSEKSKGIMRDCVYRAGLTGSLNSPRLQFTTEHDLEDDEWIIEIKFENVRKMFDPIINKIIRLINGQLDADNDCSAMFLVGGFSESKYLQRRIKKEFNNRVRHISVPRQPIAAIVRGAVKYGINKRHIKSRVLKYNYGKFGLRKFESNDDIHRKRPSGYVQYFELLARKGTVVEVNERFSETYCPEYSEQNSMLFQILLTTKDNIKYCDDKDVTKLGEFVTELPDIHLGKDRLVYFELCFGEMEIKAYARNKYNDQEYNTTFELEF</sequence>
<dbReference type="SUPFAM" id="SSF53067">
    <property type="entry name" value="Actin-like ATPase domain"/>
    <property type="match status" value="2"/>
</dbReference>
<dbReference type="PANTHER" id="PTHR14187:SF5">
    <property type="entry name" value="HEAT SHOCK 70 KDA PROTEIN 12A"/>
    <property type="match status" value="1"/>
</dbReference>
<protein>
    <recommendedName>
        <fullName evidence="3">Actin-like ATPase domain-containing protein</fullName>
    </recommendedName>
</protein>
<organism evidence="1 2">
    <name type="scientific">Rhizophagus irregularis (strain DAOM 181602 / DAOM 197198 / MUCL 43194)</name>
    <name type="common">Arbuscular mycorrhizal fungus</name>
    <name type="synonym">Glomus intraradices</name>
    <dbReference type="NCBI Taxonomy" id="747089"/>
    <lineage>
        <taxon>Eukaryota</taxon>
        <taxon>Fungi</taxon>
        <taxon>Fungi incertae sedis</taxon>
        <taxon>Mucoromycota</taxon>
        <taxon>Glomeromycotina</taxon>
        <taxon>Glomeromycetes</taxon>
        <taxon>Glomerales</taxon>
        <taxon>Glomeraceae</taxon>
        <taxon>Rhizophagus</taxon>
    </lineage>
</organism>
<gene>
    <name evidence="1" type="ORF">GLOIN_2v1762616</name>
</gene>
<dbReference type="AlphaFoldDB" id="A0A2P4QWM1"/>
<evidence type="ECO:0000313" key="1">
    <source>
        <dbReference type="EMBL" id="POG82039.1"/>
    </source>
</evidence>
<comment type="caution">
    <text evidence="1">The sequence shown here is derived from an EMBL/GenBank/DDBJ whole genome shotgun (WGS) entry which is preliminary data.</text>
</comment>
<dbReference type="PANTHER" id="PTHR14187">
    <property type="entry name" value="ALPHA KINASE/ELONGATION FACTOR 2 KINASE"/>
    <property type="match status" value="1"/>
</dbReference>
<dbReference type="VEuPathDB" id="FungiDB:RhiirFUN_001131"/>
<evidence type="ECO:0000313" key="2">
    <source>
        <dbReference type="Proteomes" id="UP000018888"/>
    </source>
</evidence>
<keyword evidence="2" id="KW-1185">Reference proteome</keyword>
<dbReference type="InterPro" id="IPR043129">
    <property type="entry name" value="ATPase_NBD"/>
</dbReference>
<dbReference type="Gene3D" id="3.30.420.40">
    <property type="match status" value="1"/>
</dbReference>
<name>A0A2P4QWM1_RHIID</name>
<dbReference type="EMBL" id="AUPC02000007">
    <property type="protein sequence ID" value="POG82039.1"/>
    <property type="molecule type" value="Genomic_DNA"/>
</dbReference>
<dbReference type="VEuPathDB" id="FungiDB:RhiirFUN_001130"/>